<protein>
    <recommendedName>
        <fullName evidence="2">Rhodanese domain-containing protein</fullName>
    </recommendedName>
</protein>
<comment type="caution">
    <text evidence="3">The sequence shown here is derived from an EMBL/GenBank/DDBJ whole genome shotgun (WGS) entry which is preliminary data.</text>
</comment>
<proteinExistence type="predicted"/>
<evidence type="ECO:0000313" key="3">
    <source>
        <dbReference type="EMBL" id="GAA2155643.1"/>
    </source>
</evidence>
<keyword evidence="4" id="KW-1185">Reference proteome</keyword>
<dbReference type="InterPro" id="IPR058502">
    <property type="entry name" value="PLL-like_beta-prop"/>
</dbReference>
<dbReference type="EMBL" id="BAAANT010000047">
    <property type="protein sequence ID" value="GAA2155643.1"/>
    <property type="molecule type" value="Genomic_DNA"/>
</dbReference>
<sequence>MKFRKTLVVVLAAAVPILGLAGPASAAGSSPKPNPQSTSKPPIAAMRAAAATLATRNATGTVNAVPSGPMTFHGGPVQTAPKVYLDFWGWNSDPAGVKSQIIRFYSHVGGSPWLATVSQYGAGFQPGLLAGVWSDPTGPTMAQPTMSDIGDEAIHAASAMGVTASVNAQVIVLLPTGHNYSTAFKSDCGWHAVANGSLPYTAMPYFGDDTTRQCGEKQYSVAGAYSKVGGHELAETMTDPYLNAWYTDSLDGEIGDLCNWQDISKQNVNSAAFYVQSLWSNASNSCTLASGAWTGLMNNNGAPPPGIASGASPTVSSFQQGRLDVFVRGADGAIWHQWWDVNDYSGAKGGWSAWESLGGNVVSNPTAVSWSSSRLDLFAIGGDGNIWDMTWTSTGGWTGWQNFGTPPPGIASGASPVVTSSGNGRLDLFVRGADDAAWHVYYSGGWSGWQSLGGGLSSDPTAVAQDPSHYDVFALGTDGKIWHDSWTGGADWNGWTQDVATPPAGIAAGASPTVVTWNGAPGNLELFIRGKDNSMSYNLYDGSGWGGWGARGGSYISNAAAITPGPDQINWFGIGGDGRIWSQAWA</sequence>
<dbReference type="SUPFAM" id="SSF89372">
    <property type="entry name" value="Fucose-specific lectin"/>
    <property type="match status" value="2"/>
</dbReference>
<feature type="signal peptide" evidence="1">
    <location>
        <begin position="1"/>
        <end position="26"/>
    </location>
</feature>
<dbReference type="Proteomes" id="UP001422759">
    <property type="component" value="Unassembled WGS sequence"/>
</dbReference>
<organism evidence="3 4">
    <name type="scientific">Kitasatospora kazusensis</name>
    <dbReference type="NCBI Taxonomy" id="407974"/>
    <lineage>
        <taxon>Bacteria</taxon>
        <taxon>Bacillati</taxon>
        <taxon>Actinomycetota</taxon>
        <taxon>Actinomycetes</taxon>
        <taxon>Kitasatosporales</taxon>
        <taxon>Streptomycetaceae</taxon>
        <taxon>Kitasatospora</taxon>
    </lineage>
</organism>
<reference evidence="4" key="1">
    <citation type="journal article" date="2019" name="Int. J. Syst. Evol. Microbiol.">
        <title>The Global Catalogue of Microorganisms (GCM) 10K type strain sequencing project: providing services to taxonomists for standard genome sequencing and annotation.</title>
        <authorList>
            <consortium name="The Broad Institute Genomics Platform"/>
            <consortium name="The Broad Institute Genome Sequencing Center for Infectious Disease"/>
            <person name="Wu L."/>
            <person name="Ma J."/>
        </authorList>
    </citation>
    <scope>NUCLEOTIDE SEQUENCE [LARGE SCALE GENOMIC DNA]</scope>
    <source>
        <strain evidence="4">JCM 14560</strain>
    </source>
</reference>
<feature type="domain" description="Rhodanese" evidence="2">
    <location>
        <begin position="348"/>
        <end position="363"/>
    </location>
</feature>
<feature type="chain" id="PRO_5045863922" description="Rhodanese domain-containing protein" evidence="1">
    <location>
        <begin position="27"/>
        <end position="586"/>
    </location>
</feature>
<dbReference type="Gene3D" id="2.120.10.70">
    <property type="entry name" value="Fucose-specific lectin"/>
    <property type="match status" value="2"/>
</dbReference>
<dbReference type="PROSITE" id="PS50206">
    <property type="entry name" value="RHODANESE_3"/>
    <property type="match status" value="1"/>
</dbReference>
<name>A0ABP5LWZ5_9ACTN</name>
<evidence type="ECO:0000313" key="4">
    <source>
        <dbReference type="Proteomes" id="UP001422759"/>
    </source>
</evidence>
<evidence type="ECO:0000256" key="1">
    <source>
        <dbReference type="SAM" id="SignalP"/>
    </source>
</evidence>
<dbReference type="CDD" id="cd22954">
    <property type="entry name" value="PLL_lectin"/>
    <property type="match status" value="1"/>
</dbReference>
<dbReference type="Pfam" id="PF26607">
    <property type="entry name" value="DUF8189"/>
    <property type="match status" value="1"/>
</dbReference>
<gene>
    <name evidence="3" type="ORF">GCM10009760_55750</name>
</gene>
<keyword evidence="1" id="KW-0732">Signal</keyword>
<dbReference type="RefSeq" id="WP_344468741.1">
    <property type="nucleotide sequence ID" value="NZ_BAAANT010000047.1"/>
</dbReference>
<evidence type="ECO:0000259" key="2">
    <source>
        <dbReference type="PROSITE" id="PS50206"/>
    </source>
</evidence>
<dbReference type="InterPro" id="IPR001763">
    <property type="entry name" value="Rhodanese-like_dom"/>
</dbReference>
<accession>A0ABP5LWZ5</accession>